<evidence type="ECO:0000313" key="1">
    <source>
        <dbReference type="EMBL" id="PKC60393.1"/>
    </source>
</evidence>
<dbReference type="Proteomes" id="UP000232688">
    <property type="component" value="Unassembled WGS sequence"/>
</dbReference>
<comment type="caution">
    <text evidence="1">The sequence shown here is derived from an EMBL/GenBank/DDBJ whole genome shotgun (WGS) entry which is preliminary data.</text>
</comment>
<accession>A0A2N0RAQ6</accession>
<proteinExistence type="predicted"/>
<reference evidence="1 2" key="2">
    <citation type="submission" date="2017-10" db="EMBL/GenBank/DDBJ databases">
        <title>Genome analyses suggest a sexual origin of heterokaryosis in a supposedly ancient asexual fungus.</title>
        <authorList>
            <person name="Corradi N."/>
            <person name="Sedzielewska K."/>
            <person name="Noel J."/>
            <person name="Charron P."/>
            <person name="Farinelli L."/>
            <person name="Marton T."/>
            <person name="Kruger M."/>
            <person name="Pelin A."/>
            <person name="Brachmann A."/>
            <person name="Corradi N."/>
        </authorList>
    </citation>
    <scope>NUCLEOTIDE SEQUENCE [LARGE SCALE GENOMIC DNA]</scope>
    <source>
        <strain evidence="1 2">A1</strain>
    </source>
</reference>
<dbReference type="AlphaFoldDB" id="A0A2N0RAQ6"/>
<dbReference type="EMBL" id="LLXH01001153">
    <property type="protein sequence ID" value="PKC60393.1"/>
    <property type="molecule type" value="Genomic_DNA"/>
</dbReference>
<protein>
    <submittedName>
        <fullName evidence="1">Uncharacterized protein</fullName>
    </submittedName>
</protein>
<evidence type="ECO:0000313" key="2">
    <source>
        <dbReference type="Proteomes" id="UP000232688"/>
    </source>
</evidence>
<gene>
    <name evidence="1" type="ORF">RhiirA1_468088</name>
</gene>
<name>A0A2N0RAQ6_9GLOM</name>
<organism evidence="1 2">
    <name type="scientific">Rhizophagus irregularis</name>
    <dbReference type="NCBI Taxonomy" id="588596"/>
    <lineage>
        <taxon>Eukaryota</taxon>
        <taxon>Fungi</taxon>
        <taxon>Fungi incertae sedis</taxon>
        <taxon>Mucoromycota</taxon>
        <taxon>Glomeromycotina</taxon>
        <taxon>Glomeromycetes</taxon>
        <taxon>Glomerales</taxon>
        <taxon>Glomeraceae</taxon>
        <taxon>Rhizophagus</taxon>
    </lineage>
</organism>
<reference evidence="1 2" key="1">
    <citation type="submission" date="2017-10" db="EMBL/GenBank/DDBJ databases">
        <title>Extensive intraspecific genome diversity in a model arbuscular mycorrhizal fungus.</title>
        <authorList>
            <person name="Chen E.C.H."/>
            <person name="Morin E."/>
            <person name="Baudet D."/>
            <person name="Noel J."/>
            <person name="Ndikumana S."/>
            <person name="Charron P."/>
            <person name="St-Onge C."/>
            <person name="Giorgi J."/>
            <person name="Grigoriev I.V."/>
            <person name="Roux C."/>
            <person name="Martin F.M."/>
            <person name="Corradi N."/>
        </authorList>
    </citation>
    <scope>NUCLEOTIDE SEQUENCE [LARGE SCALE GENOMIC DNA]</scope>
    <source>
        <strain evidence="1 2">A1</strain>
    </source>
</reference>
<dbReference type="VEuPathDB" id="FungiDB:RhiirA1_468088"/>
<sequence length="69" mass="7946">MRDINYQTPRNLEEPVTGLLGTWKSLVTRLLGTWKSPVTGLHTQKKSRSTNFHGFKKILCAVTGRWYNI</sequence>